<dbReference type="PANTHER" id="PTHR36503">
    <property type="entry name" value="BLR2520 PROTEIN"/>
    <property type="match status" value="1"/>
</dbReference>
<organism evidence="2 3">
    <name type="scientific">Conexibacter arvalis</name>
    <dbReference type="NCBI Taxonomy" id="912552"/>
    <lineage>
        <taxon>Bacteria</taxon>
        <taxon>Bacillati</taxon>
        <taxon>Actinomycetota</taxon>
        <taxon>Thermoleophilia</taxon>
        <taxon>Solirubrobacterales</taxon>
        <taxon>Conexibacteraceae</taxon>
        <taxon>Conexibacter</taxon>
    </lineage>
</organism>
<comment type="caution">
    <text evidence="2">The sequence shown here is derived from an EMBL/GenBank/DDBJ whole genome shotgun (WGS) entry which is preliminary data.</text>
</comment>
<dbReference type="InterPro" id="IPR037523">
    <property type="entry name" value="VOC_core"/>
</dbReference>
<dbReference type="Proteomes" id="UP000585272">
    <property type="component" value="Unassembled WGS sequence"/>
</dbReference>
<proteinExistence type="predicted"/>
<accession>A0A840ILH8</accession>
<dbReference type="PANTHER" id="PTHR36503:SF2">
    <property type="entry name" value="BLR2408 PROTEIN"/>
    <property type="match status" value="1"/>
</dbReference>
<sequence>MSVTHIFVNLPVTDIAASKAFYQALGFPLNPQFTDETSAYVVVSETIALQLAPHDKFRSFTNQDVPDSGGVISALGVESRDEVDRITDTALRSGGSPTKDPTDFGWLYNRGFADPDGHHFEVVYVDMDAMPEQPA</sequence>
<dbReference type="Gene3D" id="3.10.180.10">
    <property type="entry name" value="2,3-Dihydroxybiphenyl 1,2-Dioxygenase, domain 1"/>
    <property type="match status" value="1"/>
</dbReference>
<dbReference type="SUPFAM" id="SSF54593">
    <property type="entry name" value="Glyoxalase/Bleomycin resistance protein/Dihydroxybiphenyl dioxygenase"/>
    <property type="match status" value="1"/>
</dbReference>
<dbReference type="Pfam" id="PF22677">
    <property type="entry name" value="Ble-like_N"/>
    <property type="match status" value="1"/>
</dbReference>
<keyword evidence="3" id="KW-1185">Reference proteome</keyword>
<name>A0A840ILH8_9ACTN</name>
<evidence type="ECO:0000313" key="3">
    <source>
        <dbReference type="Proteomes" id="UP000585272"/>
    </source>
</evidence>
<dbReference type="InterPro" id="IPR053863">
    <property type="entry name" value="Glyoxy/Ble-like_N"/>
</dbReference>
<evidence type="ECO:0000259" key="1">
    <source>
        <dbReference type="PROSITE" id="PS51819"/>
    </source>
</evidence>
<gene>
    <name evidence="2" type="ORF">BDZ31_004722</name>
</gene>
<protein>
    <recommendedName>
        <fullName evidence="1">VOC domain-containing protein</fullName>
    </recommendedName>
</protein>
<dbReference type="AlphaFoldDB" id="A0A840ILH8"/>
<dbReference type="PROSITE" id="PS51819">
    <property type="entry name" value="VOC"/>
    <property type="match status" value="1"/>
</dbReference>
<feature type="domain" description="VOC" evidence="1">
    <location>
        <begin position="2"/>
        <end position="125"/>
    </location>
</feature>
<evidence type="ECO:0000313" key="2">
    <source>
        <dbReference type="EMBL" id="MBB4665101.1"/>
    </source>
</evidence>
<dbReference type="InterPro" id="IPR029068">
    <property type="entry name" value="Glyas_Bleomycin-R_OHBP_Dase"/>
</dbReference>
<dbReference type="EMBL" id="JACHNU010000011">
    <property type="protein sequence ID" value="MBB4665101.1"/>
    <property type="molecule type" value="Genomic_DNA"/>
</dbReference>
<reference evidence="2 3" key="1">
    <citation type="submission" date="2020-08" db="EMBL/GenBank/DDBJ databases">
        <title>Genomic Encyclopedia of Archaeal and Bacterial Type Strains, Phase II (KMG-II): from individual species to whole genera.</title>
        <authorList>
            <person name="Goeker M."/>
        </authorList>
    </citation>
    <scope>NUCLEOTIDE SEQUENCE [LARGE SCALE GENOMIC DNA]</scope>
    <source>
        <strain evidence="2 3">DSM 23288</strain>
    </source>
</reference>
<dbReference type="RefSeq" id="WP_183345734.1">
    <property type="nucleotide sequence ID" value="NZ_JACHNU010000011.1"/>
</dbReference>